<dbReference type="OrthoDB" id="3734014at2"/>
<dbReference type="InterPro" id="IPR003646">
    <property type="entry name" value="SH3-like_bac-type"/>
</dbReference>
<keyword evidence="7" id="KW-1185">Reference proteome</keyword>
<dbReference type="AlphaFoldDB" id="A0A502CMC0"/>
<feature type="region of interest" description="Disordered" evidence="3">
    <location>
        <begin position="1"/>
        <end position="23"/>
    </location>
</feature>
<sequence>MAPALPPLLPSGPASRADRRPGHTQELNTMGITAITTKPVRLAVASLAGLGIAGGIAVAANAATGTVHTSSASLSVRSGPGTGYAKVGTLAKGAKVTISCQTTGSTVKGTYGSSNIWDKVGTGRYVSDAYVYTGSDGRVAPACGSTLPSNPGTPSDVIGNNYPYSGQTSGVDRWNMYKGQCTSFAAWRIESVHKIKGFTNQYKGQHWGNANSWDDAARRSGVTVASRPKVGDIAQSDAGSFGHVAYVAKVNANGTFVVEEYNYVHPEHYGTRTVSVGSGRGQFDSFIRF</sequence>
<evidence type="ECO:0000313" key="7">
    <source>
        <dbReference type="Proteomes" id="UP000317722"/>
    </source>
</evidence>
<feature type="compositionally biased region" description="Pro residues" evidence="3">
    <location>
        <begin position="1"/>
        <end position="10"/>
    </location>
</feature>
<dbReference type="PROSITE" id="PS50911">
    <property type="entry name" value="CHAP"/>
    <property type="match status" value="1"/>
</dbReference>
<organism evidence="6 7">
    <name type="scientific">Pedococcus bigeumensis</name>
    <dbReference type="NCBI Taxonomy" id="433644"/>
    <lineage>
        <taxon>Bacteria</taxon>
        <taxon>Bacillati</taxon>
        <taxon>Actinomycetota</taxon>
        <taxon>Actinomycetes</taxon>
        <taxon>Micrococcales</taxon>
        <taxon>Intrasporangiaceae</taxon>
        <taxon>Pedococcus</taxon>
    </lineage>
</organism>
<comment type="caution">
    <text evidence="6">The sequence shown here is derived from an EMBL/GenBank/DDBJ whole genome shotgun (WGS) entry which is preliminary data.</text>
</comment>
<gene>
    <name evidence="6" type="ORF">EAH86_17305</name>
</gene>
<evidence type="ECO:0000256" key="3">
    <source>
        <dbReference type="SAM" id="MobiDB-lite"/>
    </source>
</evidence>
<dbReference type="InterPro" id="IPR007921">
    <property type="entry name" value="CHAP_dom"/>
</dbReference>
<comment type="catalytic activity">
    <reaction evidence="1">
        <text>Hydrolyzes the link between N-acetylmuramoyl residues and L-amino acid residues in certain cell-wall glycopeptides.</text>
        <dbReference type="EC" id="3.5.1.28"/>
    </reaction>
</comment>
<dbReference type="GO" id="GO:0008745">
    <property type="term" value="F:N-acetylmuramoyl-L-alanine amidase activity"/>
    <property type="evidence" value="ECO:0007669"/>
    <property type="project" value="UniProtKB-EC"/>
</dbReference>
<dbReference type="Proteomes" id="UP000317722">
    <property type="component" value="Unassembled WGS sequence"/>
</dbReference>
<accession>A0A502CMC0</accession>
<name>A0A502CMC0_9MICO</name>
<dbReference type="Pfam" id="PF05257">
    <property type="entry name" value="CHAP"/>
    <property type="match status" value="1"/>
</dbReference>
<feature type="domain" description="Peptidase C51" evidence="4">
    <location>
        <begin position="156"/>
        <end position="288"/>
    </location>
</feature>
<dbReference type="PROSITE" id="PS51781">
    <property type="entry name" value="SH3B"/>
    <property type="match status" value="1"/>
</dbReference>
<evidence type="ECO:0000259" key="4">
    <source>
        <dbReference type="PROSITE" id="PS50911"/>
    </source>
</evidence>
<dbReference type="EC" id="3.5.1.28" evidence="2"/>
<dbReference type="EMBL" id="RCZM01000006">
    <property type="protein sequence ID" value="TPG13973.1"/>
    <property type="molecule type" value="Genomic_DNA"/>
</dbReference>
<dbReference type="Pfam" id="PF08239">
    <property type="entry name" value="SH3_3"/>
    <property type="match status" value="1"/>
</dbReference>
<evidence type="ECO:0000313" key="6">
    <source>
        <dbReference type="EMBL" id="TPG13973.1"/>
    </source>
</evidence>
<dbReference type="SUPFAM" id="SSF54001">
    <property type="entry name" value="Cysteine proteinases"/>
    <property type="match status" value="1"/>
</dbReference>
<dbReference type="InterPro" id="IPR038765">
    <property type="entry name" value="Papain-like_cys_pep_sf"/>
</dbReference>
<feature type="domain" description="SH3b" evidence="5">
    <location>
        <begin position="62"/>
        <end position="135"/>
    </location>
</feature>
<dbReference type="Gene3D" id="2.30.30.40">
    <property type="entry name" value="SH3 Domains"/>
    <property type="match status" value="1"/>
</dbReference>
<proteinExistence type="predicted"/>
<reference evidence="6 7" key="1">
    <citation type="journal article" date="2019" name="Environ. Microbiol.">
        <title>Species interactions and distinct microbial communities in high Arctic permafrost affected cryosols are associated with the CH4 and CO2 gas fluxes.</title>
        <authorList>
            <person name="Altshuler I."/>
            <person name="Hamel J."/>
            <person name="Turney S."/>
            <person name="Magnuson E."/>
            <person name="Levesque R."/>
            <person name="Greer C."/>
            <person name="Whyte L.G."/>
        </authorList>
    </citation>
    <scope>NUCLEOTIDE SEQUENCE [LARGE SCALE GENOMIC DNA]</scope>
    <source>
        <strain evidence="6 7">S9.3A</strain>
    </source>
</reference>
<evidence type="ECO:0000256" key="1">
    <source>
        <dbReference type="ARBA" id="ARBA00001561"/>
    </source>
</evidence>
<evidence type="ECO:0000256" key="2">
    <source>
        <dbReference type="ARBA" id="ARBA00011901"/>
    </source>
</evidence>
<evidence type="ECO:0000259" key="5">
    <source>
        <dbReference type="PROSITE" id="PS51781"/>
    </source>
</evidence>
<dbReference type="Gene3D" id="3.90.1720.10">
    <property type="entry name" value="endopeptidase domain like (from Nostoc punctiforme)"/>
    <property type="match status" value="1"/>
</dbReference>
<protein>
    <recommendedName>
        <fullName evidence="2">N-acetylmuramoyl-L-alanine amidase</fullName>
        <ecNumber evidence="2">3.5.1.28</ecNumber>
    </recommendedName>
</protein>